<evidence type="ECO:0000256" key="8">
    <source>
        <dbReference type="SAM" id="Phobius"/>
    </source>
</evidence>
<dbReference type="InterPro" id="IPR036259">
    <property type="entry name" value="MFS_trans_sf"/>
</dbReference>
<feature type="transmembrane region" description="Helical" evidence="8">
    <location>
        <begin position="448"/>
        <end position="467"/>
    </location>
</feature>
<evidence type="ECO:0000256" key="2">
    <source>
        <dbReference type="ARBA" id="ARBA00006727"/>
    </source>
</evidence>
<proteinExistence type="inferred from homology"/>
<dbReference type="CDD" id="cd17352">
    <property type="entry name" value="MFS_MCT_SLC16"/>
    <property type="match status" value="1"/>
</dbReference>
<feature type="transmembrane region" description="Helical" evidence="8">
    <location>
        <begin position="178"/>
        <end position="198"/>
    </location>
</feature>
<dbReference type="HOGENOM" id="CLU_001265_1_0_1"/>
<dbReference type="GO" id="GO:0016020">
    <property type="term" value="C:membrane"/>
    <property type="evidence" value="ECO:0007669"/>
    <property type="project" value="UniProtKB-SubCell"/>
</dbReference>
<dbReference type="PhylomeDB" id="B8ML75"/>
<keyword evidence="5 8" id="KW-1133">Transmembrane helix</keyword>
<dbReference type="PROSITE" id="PS50850">
    <property type="entry name" value="MFS"/>
    <property type="match status" value="1"/>
</dbReference>
<dbReference type="AlphaFoldDB" id="B8ML75"/>
<evidence type="ECO:0000259" key="9">
    <source>
        <dbReference type="PROSITE" id="PS50850"/>
    </source>
</evidence>
<dbReference type="InterPro" id="IPR050327">
    <property type="entry name" value="Proton-linked_MCT"/>
</dbReference>
<accession>B8ML75</accession>
<feature type="domain" description="Major facilitator superfamily (MFS) profile" evidence="9">
    <location>
        <begin position="86"/>
        <end position="469"/>
    </location>
</feature>
<comment type="subcellular location">
    <subcellularLocation>
        <location evidence="1">Membrane</location>
        <topology evidence="1">Multi-pass membrane protein</topology>
    </subcellularLocation>
</comment>
<dbReference type="eggNOG" id="KOG2504">
    <property type="taxonomic scope" value="Eukaryota"/>
</dbReference>
<feature type="transmembrane region" description="Helical" evidence="8">
    <location>
        <begin position="242"/>
        <end position="266"/>
    </location>
</feature>
<feature type="transmembrane region" description="Helical" evidence="8">
    <location>
        <begin position="354"/>
        <end position="373"/>
    </location>
</feature>
<dbReference type="RefSeq" id="XP_002484943.1">
    <property type="nucleotide sequence ID" value="XM_002484898.1"/>
</dbReference>
<reference evidence="11" key="1">
    <citation type="journal article" date="2015" name="Genome Announc.">
        <title>Genome sequence of the AIDS-associated pathogen Penicillium marneffei (ATCC18224) and its near taxonomic relative Talaromyces stipitatus (ATCC10500).</title>
        <authorList>
            <person name="Nierman W.C."/>
            <person name="Fedorova-Abrams N.D."/>
            <person name="Andrianopoulos A."/>
        </authorList>
    </citation>
    <scope>NUCLEOTIDE SEQUENCE [LARGE SCALE GENOMIC DNA]</scope>
    <source>
        <strain evidence="11">ATCC 10500 / CBS 375.48 / QM 6759 / NRRL 1006</strain>
    </source>
</reference>
<dbReference type="OMA" id="YGRYNIF"/>
<feature type="transmembrane region" description="Helical" evidence="8">
    <location>
        <begin position="121"/>
        <end position="141"/>
    </location>
</feature>
<evidence type="ECO:0000256" key="6">
    <source>
        <dbReference type="ARBA" id="ARBA00023136"/>
    </source>
</evidence>
<feature type="transmembrane region" description="Helical" evidence="8">
    <location>
        <begin position="287"/>
        <end position="311"/>
    </location>
</feature>
<dbReference type="Gene3D" id="1.20.1250.20">
    <property type="entry name" value="MFS general substrate transporter like domains"/>
    <property type="match status" value="2"/>
</dbReference>
<protein>
    <submittedName>
        <fullName evidence="10">Monocarboxylate permease, putative</fullName>
    </submittedName>
</protein>
<evidence type="ECO:0000256" key="3">
    <source>
        <dbReference type="ARBA" id="ARBA00022448"/>
    </source>
</evidence>
<dbReference type="GO" id="GO:0022857">
    <property type="term" value="F:transmembrane transporter activity"/>
    <property type="evidence" value="ECO:0007669"/>
    <property type="project" value="InterPro"/>
</dbReference>
<dbReference type="InterPro" id="IPR020846">
    <property type="entry name" value="MFS_dom"/>
</dbReference>
<organism evidence="10 11">
    <name type="scientific">Talaromyces stipitatus (strain ATCC 10500 / CBS 375.48 / QM 6759 / NRRL 1006)</name>
    <name type="common">Penicillium stipitatum</name>
    <dbReference type="NCBI Taxonomy" id="441959"/>
    <lineage>
        <taxon>Eukaryota</taxon>
        <taxon>Fungi</taxon>
        <taxon>Dikarya</taxon>
        <taxon>Ascomycota</taxon>
        <taxon>Pezizomycotina</taxon>
        <taxon>Eurotiomycetes</taxon>
        <taxon>Eurotiomycetidae</taxon>
        <taxon>Eurotiales</taxon>
        <taxon>Trichocomaceae</taxon>
        <taxon>Talaromyces</taxon>
        <taxon>Talaromyces sect. Talaromyces</taxon>
    </lineage>
</organism>
<feature type="region of interest" description="Disordered" evidence="7">
    <location>
        <begin position="1"/>
        <end position="27"/>
    </location>
</feature>
<name>B8ML75_TALSN</name>
<feature type="transmembrane region" description="Helical" evidence="8">
    <location>
        <begin position="323"/>
        <end position="342"/>
    </location>
</feature>
<keyword evidence="11" id="KW-1185">Reference proteome</keyword>
<dbReference type="OrthoDB" id="5667at2759"/>
<dbReference type="Proteomes" id="UP000001745">
    <property type="component" value="Unassembled WGS sequence"/>
</dbReference>
<evidence type="ECO:0000256" key="4">
    <source>
        <dbReference type="ARBA" id="ARBA00022692"/>
    </source>
</evidence>
<feature type="transmembrane region" description="Helical" evidence="8">
    <location>
        <begin position="153"/>
        <end position="172"/>
    </location>
</feature>
<keyword evidence="3" id="KW-0813">Transport</keyword>
<evidence type="ECO:0000313" key="11">
    <source>
        <dbReference type="Proteomes" id="UP000001745"/>
    </source>
</evidence>
<gene>
    <name evidence="10" type="ORF">TSTA_044560</name>
</gene>
<evidence type="ECO:0000313" key="10">
    <source>
        <dbReference type="EMBL" id="EED14990.1"/>
    </source>
</evidence>
<feature type="transmembrane region" description="Helical" evidence="8">
    <location>
        <begin position="81"/>
        <end position="101"/>
    </location>
</feature>
<dbReference type="VEuPathDB" id="FungiDB:TSTA_044560"/>
<dbReference type="PANTHER" id="PTHR11360">
    <property type="entry name" value="MONOCARBOXYLATE TRANSPORTER"/>
    <property type="match status" value="1"/>
</dbReference>
<dbReference type="InterPro" id="IPR011701">
    <property type="entry name" value="MFS"/>
</dbReference>
<evidence type="ECO:0000256" key="7">
    <source>
        <dbReference type="SAM" id="MobiDB-lite"/>
    </source>
</evidence>
<comment type="similarity">
    <text evidence="2">Belongs to the major facilitator superfamily. Monocarboxylate porter (TC 2.A.1.13) family.</text>
</comment>
<dbReference type="Pfam" id="PF07690">
    <property type="entry name" value="MFS_1"/>
    <property type="match status" value="1"/>
</dbReference>
<dbReference type="InParanoid" id="B8ML75"/>
<keyword evidence="6 8" id="KW-0472">Membrane</keyword>
<evidence type="ECO:0000256" key="1">
    <source>
        <dbReference type="ARBA" id="ARBA00004141"/>
    </source>
</evidence>
<dbReference type="EMBL" id="EQ962657">
    <property type="protein sequence ID" value="EED14990.1"/>
    <property type="molecule type" value="Genomic_DNA"/>
</dbReference>
<dbReference type="SUPFAM" id="SSF103473">
    <property type="entry name" value="MFS general substrate transporter"/>
    <property type="match status" value="1"/>
</dbReference>
<evidence type="ECO:0000256" key="5">
    <source>
        <dbReference type="ARBA" id="ARBA00022989"/>
    </source>
</evidence>
<feature type="transmembrane region" description="Helical" evidence="8">
    <location>
        <begin position="210"/>
        <end position="230"/>
    </location>
</feature>
<feature type="transmembrane region" description="Helical" evidence="8">
    <location>
        <begin position="414"/>
        <end position="436"/>
    </location>
</feature>
<keyword evidence="4 8" id="KW-0812">Transmembrane</keyword>
<dbReference type="PANTHER" id="PTHR11360:SF224">
    <property type="entry name" value="MAJOR FACILITATOR SUPERFAMILY (MFS) PROFILE DOMAIN-CONTAINING PROTEIN-RELATED"/>
    <property type="match status" value="1"/>
</dbReference>
<sequence>MKWVSSENLHPEGDGTPGNGGILSSGTSASTLHLPEAPVSDEKINSIQDVQASSSTTHSTTDLPEVLSTNEKIDSVPDGGLPAWLVVLGAWCGLFCSLGWLNSIGIFQSYYETTLLHQYSASAISWIPSFEIFFTFVMSPIIGQLYDRFGPRFVILGGSFLHVFGLMMASLSTSYYQLLLSQGVCSALGICAIFQPCMSCIPSWFQRKRGIAYGIISSGTSLGGVIFPIMVSRLIKVVGYAWSMRISAFLILFLLVIVNLTVKTRLPPSSQTHKMSKKTLLQPLKEITMILVVLGFFFLTFGVFVPINYLVVQATKVGMSSNLAQYLAPILNAASLFGRLLAGVLSDRVGTYNVLMIACYLAGIFCLALWIPAANTAAVMAFTILFGMTSGAYIALAAALVVRISPIREIGYRTGLLFFIGAFSGLTASPIAGAILQREDGSYTGMQVFSGATLLVGSSFILVVRIYKTGPVLRARF</sequence>
<feature type="transmembrane region" description="Helical" evidence="8">
    <location>
        <begin position="379"/>
        <end position="402"/>
    </location>
</feature>
<dbReference type="GeneID" id="8104132"/>